<keyword evidence="2" id="KW-1185">Reference proteome</keyword>
<reference evidence="1 2" key="1">
    <citation type="journal article" date="2012" name="J. Virol.">
        <title>Complete Genome Sequence of Pectobacterium carotovorum subsp. carotovorum Bacteriophage My1.</title>
        <authorList>
            <person name="Lee D.H."/>
            <person name="Lee J.H."/>
            <person name="Shin H."/>
            <person name="Ji S."/>
            <person name="Roh E."/>
            <person name="Jung K."/>
            <person name="Ryu S."/>
            <person name="Choi J."/>
            <person name="Heu S."/>
        </authorList>
    </citation>
    <scope>NUCLEOTIDE SEQUENCE [LARGE SCALE GENOMIC DNA]</scope>
</reference>
<dbReference type="RefSeq" id="YP_006906313.1">
    <property type="nucleotide sequence ID" value="NC_018837.1"/>
</dbReference>
<evidence type="ECO:0000313" key="2">
    <source>
        <dbReference type="Proteomes" id="UP000006280"/>
    </source>
</evidence>
<dbReference type="EMBL" id="JX195166">
    <property type="protein sequence ID" value="AFQ22220.1"/>
    <property type="molecule type" value="Genomic_DNA"/>
</dbReference>
<evidence type="ECO:0000313" key="1">
    <source>
        <dbReference type="EMBL" id="AFQ22220.1"/>
    </source>
</evidence>
<dbReference type="KEGG" id="vg:13826857"/>
<proteinExistence type="predicted"/>
<accession>J9QGQ9</accession>
<sequence length="52" mass="6155">MKKFRVTTSYVSGSKRGKLQPAFCVHAKSEFRLRTDFFNTQKHLEIHKVEEI</sequence>
<organism evidence="1 2">
    <name type="scientific">Pectobacterium phage My1</name>
    <dbReference type="NCBI Taxonomy" id="1204539"/>
    <lineage>
        <taxon>Viruses</taxon>
        <taxon>Duplodnaviria</taxon>
        <taxon>Heunggongvirae</taxon>
        <taxon>Uroviricota</taxon>
        <taxon>Caudoviricetes</taxon>
        <taxon>Demerecviridae</taxon>
        <taxon>Mccorquodalevirinae</taxon>
        <taxon>Myunavirus</taxon>
        <taxon>Myunavirus My1</taxon>
    </lineage>
</organism>
<gene>
    <name evidence="1" type="ORF">My1_061</name>
</gene>
<dbReference type="GeneID" id="13826857"/>
<name>J9QGQ9_9CAUD</name>
<protein>
    <submittedName>
        <fullName evidence="1">Uncharacterized protein</fullName>
    </submittedName>
</protein>
<dbReference type="Proteomes" id="UP000006280">
    <property type="component" value="Segment"/>
</dbReference>